<dbReference type="Proteomes" id="UP000553888">
    <property type="component" value="Unassembled WGS sequence"/>
</dbReference>
<comment type="caution">
    <text evidence="5">The sequence shown here is derived from an EMBL/GenBank/DDBJ whole genome shotgun (WGS) entry which is preliminary data.</text>
</comment>
<dbReference type="Pfam" id="PF07971">
    <property type="entry name" value="Glyco_hydro_92"/>
    <property type="match status" value="1"/>
</dbReference>
<dbReference type="Pfam" id="PF17678">
    <property type="entry name" value="Glyco_hydro_92N"/>
    <property type="match status" value="1"/>
</dbReference>
<dbReference type="Gene3D" id="3.30.2080.10">
    <property type="entry name" value="GH92 mannosidase domain"/>
    <property type="match status" value="1"/>
</dbReference>
<name>A0A852Y6N4_9MICO</name>
<feature type="domain" description="F5/8 type C" evidence="3">
    <location>
        <begin position="111"/>
        <end position="255"/>
    </location>
</feature>
<protein>
    <submittedName>
        <fullName evidence="5">Putative alpha-1,2-mannosidase</fullName>
    </submittedName>
</protein>
<evidence type="ECO:0000313" key="5">
    <source>
        <dbReference type="EMBL" id="NYG97532.1"/>
    </source>
</evidence>
<dbReference type="InterPro" id="IPR050883">
    <property type="entry name" value="PNGase"/>
</dbReference>
<evidence type="ECO:0000313" key="6">
    <source>
        <dbReference type="Proteomes" id="UP000553888"/>
    </source>
</evidence>
<keyword evidence="2" id="KW-1133">Transmembrane helix</keyword>
<keyword evidence="2" id="KW-0812">Transmembrane</keyword>
<evidence type="ECO:0000259" key="3">
    <source>
        <dbReference type="PROSITE" id="PS50022"/>
    </source>
</evidence>
<feature type="compositionally biased region" description="Basic residues" evidence="1">
    <location>
        <begin position="11"/>
        <end position="20"/>
    </location>
</feature>
<dbReference type="GO" id="GO:0000224">
    <property type="term" value="F:peptide-N4-(N-acetyl-beta-glucosaminyl)asparagine amidase activity"/>
    <property type="evidence" value="ECO:0007669"/>
    <property type="project" value="TreeGrafter"/>
</dbReference>
<dbReference type="RefSeq" id="WP_179564271.1">
    <property type="nucleotide sequence ID" value="NZ_JACBZY010000001.1"/>
</dbReference>
<organism evidence="5 6">
    <name type="scientific">Schumannella luteola</name>
    <dbReference type="NCBI Taxonomy" id="472059"/>
    <lineage>
        <taxon>Bacteria</taxon>
        <taxon>Bacillati</taxon>
        <taxon>Actinomycetota</taxon>
        <taxon>Actinomycetes</taxon>
        <taxon>Micrococcales</taxon>
        <taxon>Microbacteriaceae</taxon>
        <taxon>Schumannella</taxon>
    </lineage>
</organism>
<feature type="compositionally biased region" description="Basic and acidic residues" evidence="1">
    <location>
        <begin position="1208"/>
        <end position="1222"/>
    </location>
</feature>
<feature type="transmembrane region" description="Helical" evidence="2">
    <location>
        <begin position="1963"/>
        <end position="1985"/>
    </location>
</feature>
<dbReference type="GO" id="GO:0005975">
    <property type="term" value="P:carbohydrate metabolic process"/>
    <property type="evidence" value="ECO:0007669"/>
    <property type="project" value="InterPro"/>
</dbReference>
<dbReference type="InterPro" id="IPR022409">
    <property type="entry name" value="PKD/Chitinase_dom"/>
</dbReference>
<feature type="region of interest" description="Disordered" evidence="1">
    <location>
        <begin position="1"/>
        <end position="33"/>
    </location>
</feature>
<dbReference type="InterPro" id="IPR000601">
    <property type="entry name" value="PKD_dom"/>
</dbReference>
<feature type="compositionally biased region" description="Polar residues" evidence="1">
    <location>
        <begin position="95"/>
        <end position="117"/>
    </location>
</feature>
<dbReference type="GO" id="GO:0005829">
    <property type="term" value="C:cytosol"/>
    <property type="evidence" value="ECO:0007669"/>
    <property type="project" value="TreeGrafter"/>
</dbReference>
<dbReference type="InterPro" id="IPR008928">
    <property type="entry name" value="6-hairpin_glycosidase_sf"/>
</dbReference>
<dbReference type="InterPro" id="IPR041371">
    <property type="entry name" value="GH92_N"/>
</dbReference>
<feature type="region of interest" description="Disordered" evidence="1">
    <location>
        <begin position="1200"/>
        <end position="1229"/>
    </location>
</feature>
<sequence>MPSIFSALTPRRARTVHRSRGATPPGGLGASAAASVADTAGHADAVTLTPRLSPVAAIALVAAVATAASGLALVAPTPAVAAAGTPLFLSSFEQADPQPQASTPWGDQTNISGSTFGKGSKLATVTKADASAENPPGEVAANAADGSSSTKWLAFQSTGWLRYQLSSAQQIDSYTITSGGDAPERDPKNFTVQGSNDGSTWTDVDTRANQTWSGRLVKNSYKLSTPVSYSWYRLNITANGSGGLIQLSDWDILDSTQQTPPPTPMVTTVGNGPVSAYNIKPNAGFSGLKALRYGGSPVANGETTAQNVLFDKLNLTVGSDTQLSYKILPVLDDALTYSATYAAIDLVFSDGSRLSKKGLLDGNGFGASAREQGTSKALYASQWNSVKIDLKGLQGKVIDKILFAYDDPNGQSGHGFSGWVDDITLAPKVAVDGSSLVNWVDTRRGTLSSGGFSRGNNIPATAVPNGFNFFTPMTNANTDSWLYNYASDNTANNLPRLQGIGISHEPSPWMGDRNQLAVMPGTSATPSSTLTARQLEFSHGTEIARPDLYSVKFTNGMIAEVTPTDHGGVYRFSFTGNTGSVLLDKVASNSLSGLNVDAAGKVTGWVDGGSGLSAGRSRMFISGQFDAAPTGVGTASGDRSTSARYAAFDTTSTKVVTLRIATSFISQAQAQKNLDLEVTGKSFDQVQKAAEAQWNARLGVITVEGATDVQNQNLYSNLYRLNLYPNSQFENTGTAAAPKYQYASPVAPKQGEATATTTNAQIKDGKVYVNNGFWDTYRTVWPAYSLLYPQMEQELVDGFVQQYRDSGWVARWSSPGYADLMTGTSSDVAFADAYLNGALDTKTALEAYDAALKNATVLPTSSAVGRKGLDTSTFLGYTSASTGESVSWGLEGGTNDYGIGRMAAKLADDPATPESRRQTLKEESEYFLARSWSYVNLFDKDADFFQAKNADGSWHIPSDKFDPKSWGDAFTESDGWNFAFHAPFDIDGLAALYGGTAGLDAKLDQFFSTPEKADTPGGYGGVIHEMLEARDVRMGQLGMSNQVSHHIPYLYAAAGDPAKSQKVVREITQRLFVGSDIGQGYPGDEDNGETSAWYIFSALGFYPEAVGSGEYVIGSPIFTKATVHLANNKSLVINAPKNSEKNLYIQSATFNGSALNSAVIPTTTLNQGGTLNFDMGASPSDWGKRTSDQSARVPHVDATKTGFGTTKVSDETDAKNLTDDNSRSSATFNSATPSIEWTSASGPVQLTSYTLTNGATGSTPTAWTLEGSSDGQTWLKLDERSNEKFAWATQTRPFVIPSAGDPGSKSAPAAYDHYRLHITATSDGKPATLAEIELLADPAAASGEFRLDAAPGITGTVGATITAPLATLSGGKSADAAAYTATVDFKDGKAAQKATLTKAPLGGWQITSPHTFDKAGVYTAQVTVGEEMNQATTTATITITRDASFTGALDSVCIGDTPVDGKAGTAANCDTLGAGFVRSKLAANGFVQGTTVKVPNSDLTFDLPAIPAGQPDNATGRGQTIAFDAGTGATSLSFIGTATEKNLSRTDGKVNYTDGSSDPLTIALGDWTAAAATPQFGNTIVAKSEGRTQGASNTDTAVAAIYATAPFTIPVGKTVASVTLPKEPGSAKPDGRLHIFAIASNGTRTAETAPLAAIGSTVAGQTSGTEFTATLATATGGHAGASSTATVNWGDGTGVTAGAVTAAEGGASIAGTHTYAAAGKYTVTVTVDDGIRSATTTTTVEVTDPVHYTPSIQVPSEAHAGDTVTVTGSGFAAGEDVKVTLSSSDAGVTVKANDKGEITATLTIPADAAVGTTYPVSALGSVSKVAVSGSLKVTAKTTTPPEGGTCSVSISVQIIRAGGSFQISISGFGKSERVRVILHSDPVVLGEFQANADGVLDGATVSIPADTPVGQHTIEVLGLESGLSATTPLTVAATVPQADGQAPILPGAYRGLAATGVDGAQPVGALALGAIGAGVLAIVAGGWLLRRRRRGDDVAGMTEEG</sequence>
<dbReference type="Gene3D" id="1.20.1050.60">
    <property type="entry name" value="alpha-1,2-mannosidase"/>
    <property type="match status" value="1"/>
</dbReference>
<feature type="region of interest" description="Disordered" evidence="1">
    <location>
        <begin position="95"/>
        <end position="118"/>
    </location>
</feature>
<keyword evidence="2" id="KW-0472">Membrane</keyword>
<dbReference type="SMART" id="SM00089">
    <property type="entry name" value="PKD"/>
    <property type="match status" value="2"/>
</dbReference>
<accession>A0A852Y6N4</accession>
<dbReference type="Gene3D" id="2.70.98.10">
    <property type="match status" value="1"/>
</dbReference>
<evidence type="ECO:0000259" key="4">
    <source>
        <dbReference type="PROSITE" id="PS50093"/>
    </source>
</evidence>
<dbReference type="EMBL" id="JACBZY010000001">
    <property type="protein sequence ID" value="NYG97532.1"/>
    <property type="molecule type" value="Genomic_DNA"/>
</dbReference>
<gene>
    <name evidence="5" type="ORF">BJ979_000158</name>
</gene>
<dbReference type="InterPro" id="IPR013783">
    <property type="entry name" value="Ig-like_fold"/>
</dbReference>
<dbReference type="FunFam" id="3.30.2080.10:FF:000001">
    <property type="entry name" value="Alpha-1,2-mannosidase subfamily"/>
    <property type="match status" value="1"/>
</dbReference>
<dbReference type="SUPFAM" id="SSF49299">
    <property type="entry name" value="PKD domain"/>
    <property type="match status" value="2"/>
</dbReference>
<evidence type="ECO:0000256" key="1">
    <source>
        <dbReference type="SAM" id="MobiDB-lite"/>
    </source>
</evidence>
<dbReference type="InterPro" id="IPR035986">
    <property type="entry name" value="PKD_dom_sf"/>
</dbReference>
<feature type="domain" description="PKD" evidence="4">
    <location>
        <begin position="1680"/>
        <end position="1743"/>
    </location>
</feature>
<keyword evidence="6" id="KW-1185">Reference proteome</keyword>
<dbReference type="PANTHER" id="PTHR12143">
    <property type="entry name" value="PEPTIDE N-GLYCANASE PNGASE -RELATED"/>
    <property type="match status" value="1"/>
</dbReference>
<proteinExistence type="predicted"/>
<dbReference type="PROSITE" id="PS50093">
    <property type="entry name" value="PKD"/>
    <property type="match status" value="1"/>
</dbReference>
<dbReference type="Gene3D" id="2.60.40.10">
    <property type="entry name" value="Immunoglobulins"/>
    <property type="match status" value="2"/>
</dbReference>
<evidence type="ECO:0000256" key="2">
    <source>
        <dbReference type="SAM" id="Phobius"/>
    </source>
</evidence>
<dbReference type="Pfam" id="PF00801">
    <property type="entry name" value="PKD"/>
    <property type="match status" value="1"/>
</dbReference>
<dbReference type="InterPro" id="IPR005887">
    <property type="entry name" value="GH92_a_mannosidase_put"/>
</dbReference>
<dbReference type="CDD" id="cd00146">
    <property type="entry name" value="PKD"/>
    <property type="match status" value="1"/>
</dbReference>
<dbReference type="GO" id="GO:0030246">
    <property type="term" value="F:carbohydrate binding"/>
    <property type="evidence" value="ECO:0007669"/>
    <property type="project" value="InterPro"/>
</dbReference>
<dbReference type="Gene3D" id="2.60.120.260">
    <property type="entry name" value="Galactose-binding domain-like"/>
    <property type="match status" value="2"/>
</dbReference>
<dbReference type="GO" id="GO:0006516">
    <property type="term" value="P:glycoprotein catabolic process"/>
    <property type="evidence" value="ECO:0007669"/>
    <property type="project" value="TreeGrafter"/>
</dbReference>
<dbReference type="SUPFAM" id="SSF48208">
    <property type="entry name" value="Six-hairpin glycosidases"/>
    <property type="match status" value="1"/>
</dbReference>
<dbReference type="InterPro" id="IPR012939">
    <property type="entry name" value="Glyco_hydro_92"/>
</dbReference>
<dbReference type="InterPro" id="IPR000421">
    <property type="entry name" value="FA58C"/>
</dbReference>
<dbReference type="InterPro" id="IPR008979">
    <property type="entry name" value="Galactose-bd-like_sf"/>
</dbReference>
<dbReference type="PROSITE" id="PS50022">
    <property type="entry name" value="FA58C_3"/>
    <property type="match status" value="1"/>
</dbReference>
<dbReference type="Gene3D" id="1.20.1610.10">
    <property type="entry name" value="alpha-1,2-mannosidases domains"/>
    <property type="match status" value="1"/>
</dbReference>
<dbReference type="InterPro" id="IPR014718">
    <property type="entry name" value="GH-type_carb-bd"/>
</dbReference>
<dbReference type="SUPFAM" id="SSF49785">
    <property type="entry name" value="Galactose-binding domain-like"/>
    <property type="match status" value="1"/>
</dbReference>
<dbReference type="Pfam" id="PF00754">
    <property type="entry name" value="F5_F8_type_C"/>
    <property type="match status" value="1"/>
</dbReference>
<reference evidence="5 6" key="1">
    <citation type="submission" date="2020-07" db="EMBL/GenBank/DDBJ databases">
        <title>Sequencing the genomes of 1000 actinobacteria strains.</title>
        <authorList>
            <person name="Klenk H.-P."/>
        </authorList>
    </citation>
    <scope>NUCLEOTIDE SEQUENCE [LARGE SCALE GENOMIC DNA]</scope>
    <source>
        <strain evidence="5 6">DSM 23141</strain>
    </source>
</reference>
<dbReference type="PANTHER" id="PTHR12143:SF43">
    <property type="entry name" value="PUTATIVE-RELATED"/>
    <property type="match status" value="1"/>
</dbReference>
<dbReference type="NCBIfam" id="TIGR01180">
    <property type="entry name" value="aman2_put"/>
    <property type="match status" value="1"/>
</dbReference>